<keyword evidence="12" id="KW-0594">Phospholipid biosynthesis</keyword>
<evidence type="ECO:0000256" key="10">
    <source>
        <dbReference type="ARBA" id="ARBA00023136"/>
    </source>
</evidence>
<dbReference type="WBParaSite" id="jg11507">
    <property type="protein sequence ID" value="jg11507"/>
    <property type="gene ID" value="jg11507"/>
</dbReference>
<evidence type="ECO:0000256" key="4">
    <source>
        <dbReference type="ARBA" id="ARBA00008671"/>
    </source>
</evidence>
<evidence type="ECO:0000256" key="12">
    <source>
        <dbReference type="RuleBase" id="RU368094"/>
    </source>
</evidence>
<keyword evidence="12" id="KW-0444">Lipid biosynthesis</keyword>
<keyword evidence="8 12" id="KW-1133">Transmembrane helix</keyword>
<protein>
    <recommendedName>
        <fullName evidence="12">Phosphatidylserine synthase</fullName>
        <ecNumber evidence="12">2.7.8.29</ecNumber>
    </recommendedName>
    <alternativeName>
        <fullName evidence="12">Serine-exchange enzyme</fullName>
    </alternativeName>
</protein>
<keyword evidence="9 12" id="KW-0443">Lipid metabolism</keyword>
<dbReference type="Pfam" id="PF03034">
    <property type="entry name" value="PSS"/>
    <property type="match status" value="1"/>
</dbReference>
<feature type="transmembrane region" description="Helical" evidence="12">
    <location>
        <begin position="114"/>
        <end position="134"/>
    </location>
</feature>
<evidence type="ECO:0000256" key="1">
    <source>
        <dbReference type="ARBA" id="ARBA00004477"/>
    </source>
</evidence>
<evidence type="ECO:0000256" key="5">
    <source>
        <dbReference type="ARBA" id="ARBA00022679"/>
    </source>
</evidence>
<comment type="subcellular location">
    <subcellularLocation>
        <location evidence="1 12">Endoplasmic reticulum membrane</location>
        <topology evidence="1 12">Multi-pass membrane protein</topology>
    </subcellularLocation>
</comment>
<evidence type="ECO:0000256" key="8">
    <source>
        <dbReference type="ARBA" id="ARBA00022989"/>
    </source>
</evidence>
<comment type="function">
    <text evidence="12">Catalyzes a base-exchange reaction in which the polar head group of phosphatidylethanolamine (PE) is replaced by L-serine.</text>
</comment>
<comment type="pathway">
    <text evidence="2 12">Phospholipid metabolism; phosphatidylserine biosynthesis.</text>
</comment>
<keyword evidence="5 12" id="KW-0808">Transferase</keyword>
<evidence type="ECO:0000256" key="9">
    <source>
        <dbReference type="ARBA" id="ARBA00023098"/>
    </source>
</evidence>
<feature type="transmembrane region" description="Helical" evidence="12">
    <location>
        <begin position="360"/>
        <end position="383"/>
    </location>
</feature>
<name>A0A915CQR2_9BILA</name>
<feature type="transmembrane region" description="Helical" evidence="12">
    <location>
        <begin position="224"/>
        <end position="247"/>
    </location>
</feature>
<evidence type="ECO:0000256" key="2">
    <source>
        <dbReference type="ARBA" id="ARBA00004916"/>
    </source>
</evidence>
<accession>A0A915CQR2</accession>
<feature type="transmembrane region" description="Helical" evidence="12">
    <location>
        <begin position="297"/>
        <end position="313"/>
    </location>
</feature>
<dbReference type="Proteomes" id="UP000887574">
    <property type="component" value="Unplaced"/>
</dbReference>
<feature type="transmembrane region" description="Helical" evidence="12">
    <location>
        <begin position="198"/>
        <end position="218"/>
    </location>
</feature>
<comment type="similarity">
    <text evidence="4 12">Belongs to the phosphatidyl serine synthase family.</text>
</comment>
<evidence type="ECO:0000256" key="7">
    <source>
        <dbReference type="ARBA" id="ARBA00022824"/>
    </source>
</evidence>
<comment type="caution">
    <text evidence="12">Lacks conserved residue(s) required for the propagation of feature annotation.</text>
</comment>
<keyword evidence="10 12" id="KW-0472">Membrane</keyword>
<sequence length="433" mass="50717">MAYRRIRSRSSPPETRMSTAGRSESDNYTGEEGTTDEFEDVVEETRRQRRRSLRKRTATELERLHFRLVNEKVVNDITLERLAAMKTSQSKHFPRAMAFPNGPFIRPHPTFWRIIFGVSVLYALLLQFTLYQSYGDIKRVISWLDPVGLSQTSLDEKDYAINCSDVSLERIWSHIDIFAVGHFLGWGMKALLIRHTIICWYISIAWELTEVVFAHLLPNFQECWWDAIFLDIIICNGLGILFGLWLCRYMEMRSFHWESIKNIRTARGKFKRAVLQFTPESWMKVEWLNIFPLKRCLAIYAFIMITELNTFFLKHVFSIDTKHPIVFWRIILIGLISAPSIRQYYVYATDPKLPDIKVKLVSLWILFCAVGTVFCVWLSVVWAKYSSMTKNVEMEGGETRQCYLDSSCENLGAIKEDVLRRRRLLNIPSPDFS</sequence>
<organism evidence="14 15">
    <name type="scientific">Ditylenchus dipsaci</name>
    <dbReference type="NCBI Taxonomy" id="166011"/>
    <lineage>
        <taxon>Eukaryota</taxon>
        <taxon>Metazoa</taxon>
        <taxon>Ecdysozoa</taxon>
        <taxon>Nematoda</taxon>
        <taxon>Chromadorea</taxon>
        <taxon>Rhabditida</taxon>
        <taxon>Tylenchina</taxon>
        <taxon>Tylenchomorpha</taxon>
        <taxon>Sphaerularioidea</taxon>
        <taxon>Anguinidae</taxon>
        <taxon>Anguininae</taxon>
        <taxon>Ditylenchus</taxon>
    </lineage>
</organism>
<keyword evidence="6 12" id="KW-0812">Transmembrane</keyword>
<keyword evidence="11 12" id="KW-1208">Phospholipid metabolism</keyword>
<feature type="transmembrane region" description="Helical" evidence="12">
    <location>
        <begin position="325"/>
        <end position="348"/>
    </location>
</feature>
<reference evidence="15" key="1">
    <citation type="submission" date="2022-11" db="UniProtKB">
        <authorList>
            <consortium name="WormBaseParasite"/>
        </authorList>
    </citation>
    <scope>IDENTIFICATION</scope>
</reference>
<keyword evidence="14" id="KW-1185">Reference proteome</keyword>
<feature type="region of interest" description="Disordered" evidence="13">
    <location>
        <begin position="1"/>
        <end position="54"/>
    </location>
</feature>
<dbReference type="PANTHER" id="PTHR15362">
    <property type="entry name" value="PHOSPHATIDYLINOSITOL SYNTHASE"/>
    <property type="match status" value="1"/>
</dbReference>
<evidence type="ECO:0000313" key="14">
    <source>
        <dbReference type="Proteomes" id="UP000887574"/>
    </source>
</evidence>
<evidence type="ECO:0000256" key="6">
    <source>
        <dbReference type="ARBA" id="ARBA00022692"/>
    </source>
</evidence>
<dbReference type="GO" id="GO:0006659">
    <property type="term" value="P:phosphatidylserine biosynthetic process"/>
    <property type="evidence" value="ECO:0007669"/>
    <property type="project" value="UniProtKB-UniRule"/>
</dbReference>
<dbReference type="GO" id="GO:0106245">
    <property type="term" value="F:L-serine-phosphatidylethanolamine phosphatidyltransferase activity"/>
    <property type="evidence" value="ECO:0007669"/>
    <property type="project" value="UniProtKB-UniRule"/>
</dbReference>
<comment type="catalytic activity">
    <reaction evidence="12">
        <text>a 1,2-diacyl-sn-glycero-3-phosphoethanolamine + L-serine = a 1,2-diacyl-sn-glycero-3-phospho-L-serine + ethanolamine</text>
        <dbReference type="Rhea" id="RHEA:27606"/>
        <dbReference type="ChEBI" id="CHEBI:33384"/>
        <dbReference type="ChEBI" id="CHEBI:57262"/>
        <dbReference type="ChEBI" id="CHEBI:57603"/>
        <dbReference type="ChEBI" id="CHEBI:64612"/>
        <dbReference type="EC" id="2.7.8.29"/>
    </reaction>
</comment>
<feature type="compositionally biased region" description="Acidic residues" evidence="13">
    <location>
        <begin position="33"/>
        <end position="42"/>
    </location>
</feature>
<evidence type="ECO:0000256" key="11">
    <source>
        <dbReference type="ARBA" id="ARBA00023264"/>
    </source>
</evidence>
<dbReference type="AlphaFoldDB" id="A0A915CQR2"/>
<dbReference type="PANTHER" id="PTHR15362:SF15">
    <property type="entry name" value="PHOSPHATIDYLSERINE SYNTHASE 1"/>
    <property type="match status" value="1"/>
</dbReference>
<proteinExistence type="inferred from homology"/>
<dbReference type="EC" id="2.7.8.29" evidence="12"/>
<feature type="compositionally biased region" description="Polar residues" evidence="13">
    <location>
        <begin position="9"/>
        <end position="28"/>
    </location>
</feature>
<evidence type="ECO:0000313" key="15">
    <source>
        <dbReference type="WBParaSite" id="jg11507"/>
    </source>
</evidence>
<comment type="pathway">
    <text evidence="3">Lipid metabolism.</text>
</comment>
<dbReference type="GO" id="GO:0005789">
    <property type="term" value="C:endoplasmic reticulum membrane"/>
    <property type="evidence" value="ECO:0007669"/>
    <property type="project" value="UniProtKB-SubCell"/>
</dbReference>
<evidence type="ECO:0000256" key="3">
    <source>
        <dbReference type="ARBA" id="ARBA00005189"/>
    </source>
</evidence>
<dbReference type="InterPro" id="IPR004277">
    <property type="entry name" value="PSS"/>
</dbReference>
<keyword evidence="7 12" id="KW-0256">Endoplasmic reticulum</keyword>
<evidence type="ECO:0000256" key="13">
    <source>
        <dbReference type="SAM" id="MobiDB-lite"/>
    </source>
</evidence>